<dbReference type="Proteomes" id="UP000076154">
    <property type="component" value="Unassembled WGS sequence"/>
</dbReference>
<feature type="chain" id="PRO_5016703691" evidence="1">
    <location>
        <begin position="19"/>
        <end position="159"/>
    </location>
</feature>
<dbReference type="InParanoid" id="A0A369J5Y2"/>
<comment type="caution">
    <text evidence="2">The sequence shown here is derived from an EMBL/GenBank/DDBJ whole genome shotgun (WGS) entry which is preliminary data.</text>
</comment>
<dbReference type="EMBL" id="LUEZ02000137">
    <property type="protein sequence ID" value="RDB15997.1"/>
    <property type="molecule type" value="Genomic_DNA"/>
</dbReference>
<feature type="signal peptide" evidence="1">
    <location>
        <begin position="1"/>
        <end position="18"/>
    </location>
</feature>
<dbReference type="AlphaFoldDB" id="A0A369J5Y2"/>
<evidence type="ECO:0000256" key="1">
    <source>
        <dbReference type="SAM" id="SignalP"/>
    </source>
</evidence>
<keyword evidence="3" id="KW-1185">Reference proteome</keyword>
<sequence length="159" mass="17405">MHFRNIVALFALAMPALAYSRGQTFYARDLSDTDVGTITARDLAFAFLDELEARATGGIQSELEARDAKSDAARVEFLDKEIGILERQINNWKAKIAKNPSLASNWEYLSLVSKLPSMVEERRKLRAALAAAKTKGQNGSSKKTGANTLKAQVAMSAKL</sequence>
<evidence type="ECO:0000313" key="3">
    <source>
        <dbReference type="Proteomes" id="UP000076154"/>
    </source>
</evidence>
<evidence type="ECO:0000313" key="2">
    <source>
        <dbReference type="EMBL" id="RDB15997.1"/>
    </source>
</evidence>
<keyword evidence="1" id="KW-0732">Signal</keyword>
<reference evidence="2" key="1">
    <citation type="submission" date="2018-04" db="EMBL/GenBank/DDBJ databases">
        <title>Whole genome sequencing of Hypsizygus marmoreus.</title>
        <authorList>
            <person name="Choi I.-G."/>
            <person name="Min B."/>
            <person name="Kim J.-G."/>
            <person name="Kim S."/>
            <person name="Oh Y.-L."/>
            <person name="Kong W.-S."/>
            <person name="Park H."/>
            <person name="Jeong J."/>
            <person name="Song E.-S."/>
        </authorList>
    </citation>
    <scope>NUCLEOTIDE SEQUENCE [LARGE SCALE GENOMIC DNA]</scope>
    <source>
        <strain evidence="2">51987-8</strain>
    </source>
</reference>
<accession>A0A369J5Y2</accession>
<proteinExistence type="predicted"/>
<protein>
    <submittedName>
        <fullName evidence="2">Uncharacterized protein</fullName>
    </submittedName>
</protein>
<name>A0A369J5Y2_HYPMA</name>
<gene>
    <name evidence="2" type="ORF">Hypma_003511</name>
</gene>
<organism evidence="2 3">
    <name type="scientific">Hypsizygus marmoreus</name>
    <name type="common">White beech mushroom</name>
    <name type="synonym">Agaricus marmoreus</name>
    <dbReference type="NCBI Taxonomy" id="39966"/>
    <lineage>
        <taxon>Eukaryota</taxon>
        <taxon>Fungi</taxon>
        <taxon>Dikarya</taxon>
        <taxon>Basidiomycota</taxon>
        <taxon>Agaricomycotina</taxon>
        <taxon>Agaricomycetes</taxon>
        <taxon>Agaricomycetidae</taxon>
        <taxon>Agaricales</taxon>
        <taxon>Tricholomatineae</taxon>
        <taxon>Lyophyllaceae</taxon>
        <taxon>Hypsizygus</taxon>
    </lineage>
</organism>